<accession>A0A2G5NVH6</accession>
<organism evidence="1 2">
    <name type="scientific">Macrococcoides goetzii</name>
    <dbReference type="NCBI Taxonomy" id="1891097"/>
    <lineage>
        <taxon>Bacteria</taxon>
        <taxon>Bacillati</taxon>
        <taxon>Bacillota</taxon>
        <taxon>Bacilli</taxon>
        <taxon>Bacillales</taxon>
        <taxon>Staphylococcaceae</taxon>
        <taxon>Macrococcoides</taxon>
    </lineage>
</organism>
<dbReference type="NCBIfam" id="TIGR01636">
    <property type="entry name" value="phage_rinA"/>
    <property type="match status" value="1"/>
</dbReference>
<evidence type="ECO:0000313" key="1">
    <source>
        <dbReference type="EMBL" id="RAI79310.1"/>
    </source>
</evidence>
<dbReference type="EMBL" id="MJBI02000009">
    <property type="protein sequence ID" value="RAI79310.1"/>
    <property type="molecule type" value="Genomic_DNA"/>
</dbReference>
<dbReference type="InterPro" id="IPR006523">
    <property type="entry name" value="RinA"/>
</dbReference>
<reference evidence="1 2" key="1">
    <citation type="journal article" date="2018" name="Front. Microbiol.">
        <title>Description and Comparative Genomics of Macrococcus caseolyticus subsp. hominis subsp. nov., Macrococcus goetzii sp. nov., Macrococcus epidermidis sp. nov., and Macrococcus bohemicus sp. nov., Novel Macrococci From Human Clinical Material With Virulence Potential and Suspected Uptake of Foreign DNA by Natural Transformation.</title>
        <authorList>
            <person name="Maslanova I."/>
            <person name="Wertheimer Z."/>
            <person name="Sedlacek I."/>
            <person name="Svec P."/>
            <person name="Indrakova A."/>
            <person name="Kovarovic V."/>
            <person name="Schumann P."/>
            <person name="Sproer C."/>
            <person name="Kralova S."/>
            <person name="Sedo O."/>
            <person name="Kristofova L."/>
            <person name="Vrbovska V."/>
            <person name="Fuzik T."/>
            <person name="Petras P."/>
            <person name="Zdrahal Z."/>
            <person name="Ruzickova V."/>
            <person name="Doskar J."/>
            <person name="Pantucek R."/>
        </authorList>
    </citation>
    <scope>NUCLEOTIDE SEQUENCE [LARGE SCALE GENOMIC DNA]</scope>
    <source>
        <strain evidence="1 2">CCM 4927</strain>
    </source>
</reference>
<dbReference type="Proteomes" id="UP000229523">
    <property type="component" value="Unassembled WGS sequence"/>
</dbReference>
<gene>
    <name evidence="1" type="ORF">BFS35_012175</name>
</gene>
<dbReference type="RefSeq" id="WP_099576850.1">
    <property type="nucleotide sequence ID" value="NZ_MJBI02000009.1"/>
</dbReference>
<keyword evidence="2" id="KW-1185">Reference proteome</keyword>
<name>A0A2G5NVH6_9STAP</name>
<evidence type="ECO:0000313" key="2">
    <source>
        <dbReference type="Proteomes" id="UP000229523"/>
    </source>
</evidence>
<sequence length="145" mass="17268">MLNTTDIKKLEEYFVNYEDLKMKKELRKLTLLKKETDDNIGTKSTASPQSPVENEVVKLSMDRHYNNIDTIIKAIDEVYKRSSDIEKTIIECRYWKRDYTAYEWEDIAEHLTRKRDDSRIISRNATLNARNKMLEEFAELIGWVV</sequence>
<protein>
    <submittedName>
        <fullName evidence="1">Transcriptional regulator</fullName>
    </submittedName>
</protein>
<comment type="caution">
    <text evidence="1">The sequence shown here is derived from an EMBL/GenBank/DDBJ whole genome shotgun (WGS) entry which is preliminary data.</text>
</comment>
<dbReference type="AlphaFoldDB" id="A0A2G5NVH6"/>
<proteinExistence type="predicted"/>